<accession>A0ABQ9I4F0</accession>
<name>A0ABQ9I4F0_9NEOP</name>
<proteinExistence type="predicted"/>
<evidence type="ECO:0000313" key="1">
    <source>
        <dbReference type="EMBL" id="KAJ8891509.1"/>
    </source>
</evidence>
<dbReference type="Proteomes" id="UP001159363">
    <property type="component" value="Chromosome 2"/>
</dbReference>
<comment type="caution">
    <text evidence="1">The sequence shown here is derived from an EMBL/GenBank/DDBJ whole genome shotgun (WGS) entry which is preliminary data.</text>
</comment>
<keyword evidence="2" id="KW-1185">Reference proteome</keyword>
<evidence type="ECO:0000313" key="2">
    <source>
        <dbReference type="Proteomes" id="UP001159363"/>
    </source>
</evidence>
<dbReference type="EMBL" id="JARBHB010000002">
    <property type="protein sequence ID" value="KAJ8891509.1"/>
    <property type="molecule type" value="Genomic_DNA"/>
</dbReference>
<reference evidence="1 2" key="1">
    <citation type="submission" date="2023-02" db="EMBL/GenBank/DDBJ databases">
        <title>LHISI_Scaffold_Assembly.</title>
        <authorList>
            <person name="Stuart O.P."/>
            <person name="Cleave R."/>
            <person name="Magrath M.J.L."/>
            <person name="Mikheyev A.S."/>
        </authorList>
    </citation>
    <scope>NUCLEOTIDE SEQUENCE [LARGE SCALE GENOMIC DNA]</scope>
    <source>
        <strain evidence="1">Daus_M_001</strain>
        <tissue evidence="1">Leg muscle</tissue>
    </source>
</reference>
<gene>
    <name evidence="1" type="ORF">PR048_004037</name>
</gene>
<organism evidence="1 2">
    <name type="scientific">Dryococelus australis</name>
    <dbReference type="NCBI Taxonomy" id="614101"/>
    <lineage>
        <taxon>Eukaryota</taxon>
        <taxon>Metazoa</taxon>
        <taxon>Ecdysozoa</taxon>
        <taxon>Arthropoda</taxon>
        <taxon>Hexapoda</taxon>
        <taxon>Insecta</taxon>
        <taxon>Pterygota</taxon>
        <taxon>Neoptera</taxon>
        <taxon>Polyneoptera</taxon>
        <taxon>Phasmatodea</taxon>
        <taxon>Verophasmatodea</taxon>
        <taxon>Anareolatae</taxon>
        <taxon>Phasmatidae</taxon>
        <taxon>Eurycanthinae</taxon>
        <taxon>Dryococelus</taxon>
    </lineage>
</organism>
<sequence>MDPDCDEDDDAACAYCSGLSSEDRRQEYWLLDPTSRETAGMSDMSRPLQAGPEALRHCFHVPTWKGEKHDPSRFHTGTIREECFH</sequence>
<protein>
    <submittedName>
        <fullName evidence="1">Uncharacterized protein</fullName>
    </submittedName>
</protein>